<gene>
    <name evidence="2" type="ORF">DBV15_12622</name>
</gene>
<reference evidence="2 3" key="1">
    <citation type="journal article" date="2019" name="Philos. Trans. R. Soc. Lond., B, Biol. Sci.">
        <title>Ant behaviour and brain gene expression of defending hosts depend on the ecological success of the intruding social parasite.</title>
        <authorList>
            <person name="Kaur R."/>
            <person name="Stoldt M."/>
            <person name="Jongepier E."/>
            <person name="Feldmeyer B."/>
            <person name="Menzel F."/>
            <person name="Bornberg-Bauer E."/>
            <person name="Foitzik S."/>
        </authorList>
    </citation>
    <scope>NUCLEOTIDE SEQUENCE [LARGE SCALE GENOMIC DNA]</scope>
    <source>
        <tissue evidence="2">Whole body</tissue>
    </source>
</reference>
<evidence type="ECO:0000313" key="2">
    <source>
        <dbReference type="EMBL" id="TGZ54006.1"/>
    </source>
</evidence>
<protein>
    <submittedName>
        <fullName evidence="2">Uncharacterized protein</fullName>
    </submittedName>
</protein>
<feature type="coiled-coil region" evidence="1">
    <location>
        <begin position="33"/>
        <end position="60"/>
    </location>
</feature>
<keyword evidence="3" id="KW-1185">Reference proteome</keyword>
<dbReference type="Proteomes" id="UP000310200">
    <property type="component" value="Unassembled WGS sequence"/>
</dbReference>
<comment type="caution">
    <text evidence="2">The sequence shown here is derived from an EMBL/GenBank/DDBJ whole genome shotgun (WGS) entry which is preliminary data.</text>
</comment>
<evidence type="ECO:0000256" key="1">
    <source>
        <dbReference type="SAM" id="Coils"/>
    </source>
</evidence>
<name>A0A4S2KWH8_9HYME</name>
<accession>A0A4S2KWH8</accession>
<organism evidence="2 3">
    <name type="scientific">Temnothorax longispinosus</name>
    <dbReference type="NCBI Taxonomy" id="300112"/>
    <lineage>
        <taxon>Eukaryota</taxon>
        <taxon>Metazoa</taxon>
        <taxon>Ecdysozoa</taxon>
        <taxon>Arthropoda</taxon>
        <taxon>Hexapoda</taxon>
        <taxon>Insecta</taxon>
        <taxon>Pterygota</taxon>
        <taxon>Neoptera</taxon>
        <taxon>Endopterygota</taxon>
        <taxon>Hymenoptera</taxon>
        <taxon>Apocrita</taxon>
        <taxon>Aculeata</taxon>
        <taxon>Formicoidea</taxon>
        <taxon>Formicidae</taxon>
        <taxon>Myrmicinae</taxon>
        <taxon>Temnothorax</taxon>
    </lineage>
</organism>
<evidence type="ECO:0000313" key="3">
    <source>
        <dbReference type="Proteomes" id="UP000310200"/>
    </source>
</evidence>
<keyword evidence="1" id="KW-0175">Coiled coil</keyword>
<dbReference type="AlphaFoldDB" id="A0A4S2KWH8"/>
<proteinExistence type="predicted"/>
<sequence>MLLKRIADSESLSDIKETDEILSNVKLDEIISADLKMMEYKKLEKLIKELSDNITDKTDHEKKLFNEINKIINCAGTQSENIKTDYIRGFRLLGAIRAISFCHDIRGIKCFADTTLKNMTLKIKPNSFKEIAKLFTEIYRSIEPRIRYDNLDKLIYEIFFIFLNLEQVTSNGLRN</sequence>
<dbReference type="EMBL" id="QBLH01000858">
    <property type="protein sequence ID" value="TGZ54006.1"/>
    <property type="molecule type" value="Genomic_DNA"/>
</dbReference>